<dbReference type="InterPro" id="IPR006664">
    <property type="entry name" value="OMP_bac"/>
</dbReference>
<dbReference type="InterPro" id="IPR011042">
    <property type="entry name" value="6-blade_b-propeller_TolB-like"/>
</dbReference>
<evidence type="ECO:0000256" key="8">
    <source>
        <dbReference type="ARBA" id="ARBA00023306"/>
    </source>
</evidence>
<dbReference type="NCBIfam" id="TIGR02802">
    <property type="entry name" value="Pal_lipo"/>
    <property type="match status" value="1"/>
</dbReference>
<reference evidence="11" key="1">
    <citation type="submission" date="2023-03" db="EMBL/GenBank/DDBJ databases">
        <authorList>
            <person name="Steffen K."/>
            <person name="Cardenas P."/>
        </authorList>
    </citation>
    <scope>NUCLEOTIDE SEQUENCE</scope>
</reference>
<dbReference type="InterPro" id="IPR006665">
    <property type="entry name" value="OmpA-like"/>
</dbReference>
<dbReference type="SUPFAM" id="SSF69304">
    <property type="entry name" value="Tricorn protease N-terminal domain"/>
    <property type="match status" value="1"/>
</dbReference>
<keyword evidence="8" id="KW-0131">Cell cycle</keyword>
<dbReference type="PROSITE" id="PS01068">
    <property type="entry name" value="OMPA_1"/>
    <property type="match status" value="1"/>
</dbReference>
<proteinExistence type="inferred from homology"/>
<accession>A0AA35SZG2</accession>
<dbReference type="GO" id="GO:0015031">
    <property type="term" value="P:protein transport"/>
    <property type="evidence" value="ECO:0007669"/>
    <property type="project" value="InterPro"/>
</dbReference>
<dbReference type="SUPFAM" id="SSF52964">
    <property type="entry name" value="TolB, N-terminal domain"/>
    <property type="match status" value="1"/>
</dbReference>
<comment type="subcellular location">
    <subcellularLocation>
        <location evidence="1">Membrane</location>
    </subcellularLocation>
</comment>
<evidence type="ECO:0000256" key="3">
    <source>
        <dbReference type="ARBA" id="ARBA00022618"/>
    </source>
</evidence>
<dbReference type="Gene3D" id="3.30.1330.60">
    <property type="entry name" value="OmpA-like domain"/>
    <property type="match status" value="1"/>
</dbReference>
<comment type="caution">
    <text evidence="11">The sequence shown here is derived from an EMBL/GenBank/DDBJ whole genome shotgun (WGS) entry which is preliminary data.</text>
</comment>
<dbReference type="Proteomes" id="UP001174909">
    <property type="component" value="Unassembled WGS sequence"/>
</dbReference>
<keyword evidence="12" id="KW-1185">Reference proteome</keyword>
<dbReference type="EMBL" id="CASHTH010002947">
    <property type="protein sequence ID" value="CAI8037536.1"/>
    <property type="molecule type" value="Genomic_DNA"/>
</dbReference>
<dbReference type="PROSITE" id="PS51123">
    <property type="entry name" value="OMPA_2"/>
    <property type="match status" value="1"/>
</dbReference>
<dbReference type="CDD" id="cd07185">
    <property type="entry name" value="OmpA_C-like"/>
    <property type="match status" value="1"/>
</dbReference>
<evidence type="ECO:0000256" key="9">
    <source>
        <dbReference type="SAM" id="MobiDB-lite"/>
    </source>
</evidence>
<dbReference type="InterPro" id="IPR036737">
    <property type="entry name" value="OmpA-like_sf"/>
</dbReference>
<dbReference type="PANTHER" id="PTHR36842:SF1">
    <property type="entry name" value="PROTEIN TOLB"/>
    <property type="match status" value="1"/>
</dbReference>
<sequence>MTVRPRFQDWRIINAQALVTGRVVPGDPGRLVVEFRLWDVFAEQDLVGLKLSGAREAWRSIAHTMSDKIYERLTGESGYFHTRIVYIAETGPPDLRIKRLAIMDQDGHNLRYLSDGRHLVLTPRFSPTAQEITYLSYERGVPKVYLRDIDTGQQELLGDFPGMTFAPRFSPDGNQVVMTMAQRGNSDIYEMDLRSRQVRQLTNNPAIETAPCYSPDGAFIAFESDRGGSQQIYVMRTRWERRAPHHVRQGSLRNPALGVAACESTPQDTGSSSGAGVDETISSGTDVTSTDVTIEEETTVAALDPSQPLPGSQEELVQNVGDRVFFEFDSAVLGAEARRTLDRQAEWLRLFPEIALVLEGHADERGTREYNLALGERRANAVREYLITQGIAPSRLRTISYGKERPYALGHNEEAWALNRRSVSVID</sequence>
<dbReference type="InterPro" id="IPR007195">
    <property type="entry name" value="TolB_N"/>
</dbReference>
<name>A0AA35SZG2_GEOBA</name>
<evidence type="ECO:0000256" key="4">
    <source>
        <dbReference type="ARBA" id="ARBA00022729"/>
    </source>
</evidence>
<evidence type="ECO:0000256" key="7">
    <source>
        <dbReference type="ARBA" id="ARBA00023288"/>
    </source>
</evidence>
<dbReference type="InterPro" id="IPR006690">
    <property type="entry name" value="OMPA-like_CS"/>
</dbReference>
<keyword evidence="5" id="KW-0472">Membrane</keyword>
<comment type="similarity">
    <text evidence="2">Belongs to the TolB family.</text>
</comment>
<evidence type="ECO:0000256" key="2">
    <source>
        <dbReference type="ARBA" id="ARBA00009820"/>
    </source>
</evidence>
<feature type="domain" description="OmpA-like" evidence="10">
    <location>
        <begin position="313"/>
        <end position="427"/>
    </location>
</feature>
<dbReference type="PANTHER" id="PTHR36842">
    <property type="entry name" value="PROTEIN TOLB HOMOLOG"/>
    <property type="match status" value="1"/>
</dbReference>
<evidence type="ECO:0000256" key="1">
    <source>
        <dbReference type="ARBA" id="ARBA00004370"/>
    </source>
</evidence>
<dbReference type="Gene3D" id="3.40.50.10070">
    <property type="entry name" value="TolB, N-terminal domain"/>
    <property type="match status" value="1"/>
</dbReference>
<evidence type="ECO:0000256" key="6">
    <source>
        <dbReference type="ARBA" id="ARBA00023139"/>
    </source>
</evidence>
<evidence type="ECO:0000313" key="11">
    <source>
        <dbReference type="EMBL" id="CAI8037536.1"/>
    </source>
</evidence>
<dbReference type="AlphaFoldDB" id="A0AA35SZG2"/>
<dbReference type="GO" id="GO:0016020">
    <property type="term" value="C:membrane"/>
    <property type="evidence" value="ECO:0007669"/>
    <property type="project" value="UniProtKB-SubCell"/>
</dbReference>
<dbReference type="InterPro" id="IPR011659">
    <property type="entry name" value="WD40"/>
</dbReference>
<dbReference type="Pfam" id="PF04052">
    <property type="entry name" value="TolB_N"/>
    <property type="match status" value="1"/>
</dbReference>
<dbReference type="InterPro" id="IPR039001">
    <property type="entry name" value="Pal"/>
</dbReference>
<keyword evidence="4" id="KW-0732">Signal</keyword>
<dbReference type="HAMAP" id="MF_02204">
    <property type="entry name" value="Pal"/>
    <property type="match status" value="1"/>
</dbReference>
<evidence type="ECO:0000256" key="5">
    <source>
        <dbReference type="ARBA" id="ARBA00023136"/>
    </source>
</evidence>
<organism evidence="11 12">
    <name type="scientific">Geodia barretti</name>
    <name type="common">Barrett's horny sponge</name>
    <dbReference type="NCBI Taxonomy" id="519541"/>
    <lineage>
        <taxon>Eukaryota</taxon>
        <taxon>Metazoa</taxon>
        <taxon>Porifera</taxon>
        <taxon>Demospongiae</taxon>
        <taxon>Heteroscleromorpha</taxon>
        <taxon>Tetractinellida</taxon>
        <taxon>Astrophorina</taxon>
        <taxon>Geodiidae</taxon>
        <taxon>Geodia</taxon>
    </lineage>
</organism>
<dbReference type="InterPro" id="IPR014169">
    <property type="entry name" value="Pal_lipo_C"/>
</dbReference>
<evidence type="ECO:0000313" key="12">
    <source>
        <dbReference type="Proteomes" id="UP001174909"/>
    </source>
</evidence>
<keyword evidence="3" id="KW-0132">Cell division</keyword>
<feature type="compositionally biased region" description="Polar residues" evidence="9">
    <location>
        <begin position="264"/>
        <end position="274"/>
    </location>
</feature>
<protein>
    <submittedName>
        <fullName evidence="11">Tol-Pal system protein TolB</fullName>
    </submittedName>
</protein>
<gene>
    <name evidence="11" type="ORF">GBAR_LOCUS20996</name>
</gene>
<dbReference type="GO" id="GO:0051301">
    <property type="term" value="P:cell division"/>
    <property type="evidence" value="ECO:0007669"/>
    <property type="project" value="UniProtKB-KW"/>
</dbReference>
<keyword evidence="7" id="KW-0449">Lipoprotein</keyword>
<dbReference type="Pfam" id="PF00691">
    <property type="entry name" value="OmpA"/>
    <property type="match status" value="1"/>
</dbReference>
<feature type="region of interest" description="Disordered" evidence="9">
    <location>
        <begin position="262"/>
        <end position="285"/>
    </location>
</feature>
<evidence type="ECO:0000259" key="10">
    <source>
        <dbReference type="PROSITE" id="PS51123"/>
    </source>
</evidence>
<keyword evidence="6" id="KW-0564">Palmitate</keyword>
<dbReference type="PRINTS" id="PR01021">
    <property type="entry name" value="OMPADOMAIN"/>
</dbReference>
<dbReference type="Pfam" id="PF07676">
    <property type="entry name" value="PD40"/>
    <property type="match status" value="2"/>
</dbReference>
<dbReference type="Gene3D" id="2.120.10.30">
    <property type="entry name" value="TolB, C-terminal domain"/>
    <property type="match status" value="1"/>
</dbReference>
<dbReference type="SUPFAM" id="SSF103088">
    <property type="entry name" value="OmpA-like"/>
    <property type="match status" value="1"/>
</dbReference>